<name>A0AAP0DFS7_9ASTR</name>
<keyword evidence="1" id="KW-0520">NAD</keyword>
<dbReference type="SUPFAM" id="SSF52200">
    <property type="entry name" value="Toll/Interleukin receptor TIR domain"/>
    <property type="match status" value="1"/>
</dbReference>
<accession>A0AAP0DFS7</accession>
<dbReference type="PANTHER" id="PTHR32009:SF133">
    <property type="entry name" value="TIR DOMAIN-CONTAINING PROTEIN"/>
    <property type="match status" value="1"/>
</dbReference>
<dbReference type="Pfam" id="PF01582">
    <property type="entry name" value="TIR"/>
    <property type="match status" value="1"/>
</dbReference>
<dbReference type="Proteomes" id="UP001408789">
    <property type="component" value="Unassembled WGS sequence"/>
</dbReference>
<dbReference type="InterPro" id="IPR035897">
    <property type="entry name" value="Toll_tir_struct_dom_sf"/>
</dbReference>
<dbReference type="PROSITE" id="PS50104">
    <property type="entry name" value="TIR"/>
    <property type="match status" value="1"/>
</dbReference>
<evidence type="ECO:0000313" key="4">
    <source>
        <dbReference type="Proteomes" id="UP001408789"/>
    </source>
</evidence>
<dbReference type="FunFam" id="3.40.50.10140:FF:000007">
    <property type="entry name" value="Disease resistance protein (TIR-NBS-LRR class)"/>
    <property type="match status" value="1"/>
</dbReference>
<gene>
    <name evidence="3" type="ORF">SSX86_006701</name>
</gene>
<evidence type="ECO:0000313" key="3">
    <source>
        <dbReference type="EMBL" id="KAK9074104.1"/>
    </source>
</evidence>
<organism evidence="3 4">
    <name type="scientific">Deinandra increscens subsp. villosa</name>
    <dbReference type="NCBI Taxonomy" id="3103831"/>
    <lineage>
        <taxon>Eukaryota</taxon>
        <taxon>Viridiplantae</taxon>
        <taxon>Streptophyta</taxon>
        <taxon>Embryophyta</taxon>
        <taxon>Tracheophyta</taxon>
        <taxon>Spermatophyta</taxon>
        <taxon>Magnoliopsida</taxon>
        <taxon>eudicotyledons</taxon>
        <taxon>Gunneridae</taxon>
        <taxon>Pentapetalae</taxon>
        <taxon>asterids</taxon>
        <taxon>campanulids</taxon>
        <taxon>Asterales</taxon>
        <taxon>Asteraceae</taxon>
        <taxon>Asteroideae</taxon>
        <taxon>Heliantheae alliance</taxon>
        <taxon>Madieae</taxon>
        <taxon>Madiinae</taxon>
        <taxon>Deinandra</taxon>
    </lineage>
</organism>
<dbReference type="GO" id="GO:0007165">
    <property type="term" value="P:signal transduction"/>
    <property type="evidence" value="ECO:0007669"/>
    <property type="project" value="InterPro"/>
</dbReference>
<proteinExistence type="predicted"/>
<dbReference type="EMBL" id="JBCNJP010000008">
    <property type="protein sequence ID" value="KAK9074104.1"/>
    <property type="molecule type" value="Genomic_DNA"/>
</dbReference>
<dbReference type="InterPro" id="IPR000157">
    <property type="entry name" value="TIR_dom"/>
</dbReference>
<feature type="domain" description="TIR" evidence="2">
    <location>
        <begin position="21"/>
        <end position="179"/>
    </location>
</feature>
<keyword evidence="4" id="KW-1185">Reference proteome</keyword>
<evidence type="ECO:0000259" key="2">
    <source>
        <dbReference type="PROSITE" id="PS50104"/>
    </source>
</evidence>
<dbReference type="SMART" id="SM00255">
    <property type="entry name" value="TIR"/>
    <property type="match status" value="1"/>
</dbReference>
<dbReference type="AlphaFoldDB" id="A0AAP0DFS7"/>
<evidence type="ECO:0000256" key="1">
    <source>
        <dbReference type="ARBA" id="ARBA00023027"/>
    </source>
</evidence>
<protein>
    <recommendedName>
        <fullName evidence="2">TIR domain-containing protein</fullName>
    </recommendedName>
</protein>
<sequence>MVVLGKLLPGSSSSTHDHNHHIYDVFLSFRGADTRNGFTDHLYNALLDAGFITFLDEEKIETGEPLKPELESAIRSSRASIIVLSKNYASSTWCLEELVLILDQNRNFNQIIIPIFYDVEPTDVRKQQSSFGEAMAKHKQRWEMETDEEKRSELAQKMESWKLALTQVANLKGKDANGR</sequence>
<dbReference type="PANTHER" id="PTHR32009">
    <property type="entry name" value="TMV RESISTANCE PROTEIN N-LIKE"/>
    <property type="match status" value="1"/>
</dbReference>
<dbReference type="Gene3D" id="3.40.50.10140">
    <property type="entry name" value="Toll/interleukin-1 receptor homology (TIR) domain"/>
    <property type="match status" value="1"/>
</dbReference>
<reference evidence="3 4" key="1">
    <citation type="submission" date="2024-04" db="EMBL/GenBank/DDBJ databases">
        <title>The reference genome of an endangered Asteraceae, Deinandra increscens subsp. villosa, native to the Central Coast of California.</title>
        <authorList>
            <person name="Guilliams M."/>
            <person name="Hasenstab-Lehman K."/>
            <person name="Meyer R."/>
            <person name="Mcevoy S."/>
        </authorList>
    </citation>
    <scope>NUCLEOTIDE SEQUENCE [LARGE SCALE GENOMIC DNA]</scope>
    <source>
        <tissue evidence="3">Leaf</tissue>
    </source>
</reference>
<comment type="caution">
    <text evidence="3">The sequence shown here is derived from an EMBL/GenBank/DDBJ whole genome shotgun (WGS) entry which is preliminary data.</text>
</comment>